<dbReference type="STRING" id="1294262.GCA_001316085_02615"/>
<sequence length="212" mass="23280">MKPILLGVDSLSYSSFLKCNPRVLGTLFGSTYRGVVVNKDLKKPFAAWAKVLGFKEIPQTFMAGVKPETVPLIEQTGAVPVNIPITNPSLGEVSFSFSEDVNIEEETKAVADAILEKAKSKPVIASIISFEKLLTKEDKCSLYSKVDSFIGKVLSKADDFILFSPYGEPKGNTLEDYGIFLASVPRPSEHETVKLEEIGYLFNKLAKGEAFY</sequence>
<reference evidence="4" key="1">
    <citation type="submission" date="2018-09" db="EMBL/GenBank/DDBJ databases">
        <title>Complete Genome Sequencing of Sulfolobus sp. JCM 16834.</title>
        <authorList>
            <person name="Kato S."/>
            <person name="Itoh T."/>
            <person name="Ohkuma M."/>
        </authorList>
    </citation>
    <scope>NUCLEOTIDE SEQUENCE [LARGE SCALE GENOMIC DNA]</scope>
    <source>
        <strain evidence="4">IC-007</strain>
    </source>
</reference>
<dbReference type="Proteomes" id="UP000322983">
    <property type="component" value="Chromosome"/>
</dbReference>
<evidence type="ECO:0000313" key="2">
    <source>
        <dbReference type="EMBL" id="BBG28124.1"/>
    </source>
</evidence>
<dbReference type="Proteomes" id="UP000325030">
    <property type="component" value="Chromosome"/>
</dbReference>
<dbReference type="EMBL" id="AP018930">
    <property type="protein sequence ID" value="BBG28124.1"/>
    <property type="molecule type" value="Genomic_DNA"/>
</dbReference>
<proteinExistence type="predicted"/>
<dbReference type="AlphaFoldDB" id="A0A510DZG1"/>
<keyword evidence="3" id="KW-1185">Reference proteome</keyword>
<evidence type="ECO:0000313" key="1">
    <source>
        <dbReference type="EMBL" id="BBG25330.1"/>
    </source>
</evidence>
<accession>A0A510E6I7</accession>
<dbReference type="KEGG" id="step:IC006_2665"/>
<evidence type="ECO:0000313" key="4">
    <source>
        <dbReference type="Proteomes" id="UP000325030"/>
    </source>
</evidence>
<dbReference type="RefSeq" id="WP_054846567.1">
    <property type="nucleotide sequence ID" value="NZ_AP018929.1"/>
</dbReference>
<reference evidence="1 3" key="2">
    <citation type="journal article" date="2020" name="Int. J. Syst. Evol. Microbiol.">
        <title>Sulfuracidifex tepidarius gen. nov., sp. nov. and transfer of Sulfolobus metallicus Huber and Stetter 1992 to the genus Sulfuracidifex as Sulfuracidifex metallicus comb. nov.</title>
        <authorList>
            <person name="Itoh T."/>
            <person name="Miura T."/>
            <person name="Sakai H.D."/>
            <person name="Kato S."/>
            <person name="Ohkuma M."/>
            <person name="Takashina T."/>
        </authorList>
    </citation>
    <scope>NUCLEOTIDE SEQUENCE [LARGE SCALE GENOMIC DNA]</scope>
    <source>
        <strain evidence="1 3">IC-006</strain>
        <strain evidence="2">IC-007</strain>
    </source>
</reference>
<organism evidence="1 3">
    <name type="scientific">Sulfuracidifex tepidarius</name>
    <dbReference type="NCBI Taxonomy" id="1294262"/>
    <lineage>
        <taxon>Archaea</taxon>
        <taxon>Thermoproteota</taxon>
        <taxon>Thermoprotei</taxon>
        <taxon>Sulfolobales</taxon>
        <taxon>Sulfolobaceae</taxon>
        <taxon>Sulfuracidifex</taxon>
    </lineage>
</organism>
<dbReference type="OrthoDB" id="33364at2157"/>
<gene>
    <name evidence="1" type="ORF">IC006_2665</name>
    <name evidence="2" type="ORF">IC007_2679</name>
</gene>
<accession>A0A510DZG1</accession>
<protein>
    <submittedName>
        <fullName evidence="1">Uncharacterized protein</fullName>
    </submittedName>
</protein>
<evidence type="ECO:0000313" key="3">
    <source>
        <dbReference type="Proteomes" id="UP000322983"/>
    </source>
</evidence>
<dbReference type="GeneID" id="41718949"/>
<dbReference type="EMBL" id="AP018929">
    <property type="protein sequence ID" value="BBG25330.1"/>
    <property type="molecule type" value="Genomic_DNA"/>
</dbReference>
<name>A0A510DZG1_9CREN</name>